<protein>
    <submittedName>
        <fullName evidence="1">Uncharacterized protein</fullName>
    </submittedName>
</protein>
<comment type="caution">
    <text evidence="1">The sequence shown here is derived from an EMBL/GenBank/DDBJ whole genome shotgun (WGS) entry which is preliminary data.</text>
</comment>
<dbReference type="AlphaFoldDB" id="A0A1Q8Y9H5"/>
<name>A0A1Q8Y9H5_9BURK</name>
<gene>
    <name evidence="1" type="ORF">BLL52_4182</name>
</gene>
<organism evidence="1 2">
    <name type="scientific">Rhodoferax antarcticus ANT.BR</name>
    <dbReference type="NCBI Taxonomy" id="1111071"/>
    <lineage>
        <taxon>Bacteria</taxon>
        <taxon>Pseudomonadati</taxon>
        <taxon>Pseudomonadota</taxon>
        <taxon>Betaproteobacteria</taxon>
        <taxon>Burkholderiales</taxon>
        <taxon>Comamonadaceae</taxon>
        <taxon>Rhodoferax</taxon>
    </lineage>
</organism>
<dbReference type="Proteomes" id="UP000185911">
    <property type="component" value="Unassembled WGS sequence"/>
</dbReference>
<evidence type="ECO:0000313" key="2">
    <source>
        <dbReference type="Proteomes" id="UP000185911"/>
    </source>
</evidence>
<evidence type="ECO:0000313" key="1">
    <source>
        <dbReference type="EMBL" id="OLP04653.1"/>
    </source>
</evidence>
<accession>A0A1Q8Y9H5</accession>
<dbReference type="EMBL" id="MSYM01000020">
    <property type="protein sequence ID" value="OLP04653.1"/>
    <property type="molecule type" value="Genomic_DNA"/>
</dbReference>
<sequence>MVFCRRLNGIIRHHIMKGGVDIQCFSDISSEVYVIMQMKMLKILDSVSSFYSVAFRVSELVVASYRKKDYNTVNGKNISLDAPALDDGDNSAMLEILSYEITMADFSEDIIKRVDLSNAKTNLTNKLGLLGWPEDVPRVHKRIGRPRK</sequence>
<reference evidence="1 2" key="1">
    <citation type="submission" date="2017-01" db="EMBL/GenBank/DDBJ databases">
        <title>Genome sequence of Rhodoferax antarcticus ANT.BR, a psychrophilic purple nonsulfur bacterium from an Antarctic microbial mat.</title>
        <authorList>
            <person name="Baker J."/>
            <person name="Riester C."/>
            <person name="Skinner B."/>
            <person name="Newell A."/>
            <person name="Swingley W."/>
            <person name="Madigan M."/>
            <person name="Jung D."/>
            <person name="Asao M."/>
            <person name="Chen M."/>
            <person name="Loughlin P."/>
            <person name="Pan H."/>
            <person name="Lin S."/>
            <person name="Li N."/>
            <person name="Shaw J."/>
            <person name="Prado M."/>
            <person name="Sherman C."/>
            <person name="Li X."/>
            <person name="Tang J."/>
            <person name="Blankenship R."/>
            <person name="Zhao T."/>
            <person name="Touchman J."/>
            <person name="Sattley M."/>
        </authorList>
    </citation>
    <scope>NUCLEOTIDE SEQUENCE [LARGE SCALE GENOMIC DNA]</scope>
    <source>
        <strain evidence="1 2">ANT.BR</strain>
    </source>
</reference>
<proteinExistence type="predicted"/>
<keyword evidence="2" id="KW-1185">Reference proteome</keyword>